<dbReference type="GO" id="GO:0006637">
    <property type="term" value="P:acyl-CoA metabolic process"/>
    <property type="evidence" value="ECO:0007669"/>
    <property type="project" value="InterPro"/>
</dbReference>
<dbReference type="EMBL" id="JASBNA010000002">
    <property type="protein sequence ID" value="KAK7694404.1"/>
    <property type="molecule type" value="Genomic_DNA"/>
</dbReference>
<evidence type="ECO:0000313" key="4">
    <source>
        <dbReference type="EMBL" id="KAK7694404.1"/>
    </source>
</evidence>
<dbReference type="SUPFAM" id="SSF54637">
    <property type="entry name" value="Thioesterase/thiol ester dehydrase-isomerase"/>
    <property type="match status" value="1"/>
</dbReference>
<keyword evidence="2" id="KW-0378">Hydrolase</keyword>
<accession>A0AAW0GXH8</accession>
<proteinExistence type="inferred from homology"/>
<reference evidence="4 5" key="1">
    <citation type="submission" date="2022-09" db="EMBL/GenBank/DDBJ databases">
        <authorList>
            <person name="Palmer J.M."/>
        </authorList>
    </citation>
    <scope>NUCLEOTIDE SEQUENCE [LARGE SCALE GENOMIC DNA]</scope>
    <source>
        <strain evidence="4 5">DSM 7382</strain>
    </source>
</reference>
<dbReference type="PANTHER" id="PTHR11066">
    <property type="entry name" value="ACYL-COA THIOESTERASE"/>
    <property type="match status" value="1"/>
</dbReference>
<name>A0AAW0GXH8_9APHY</name>
<protein>
    <recommendedName>
        <fullName evidence="3">Acyl-CoA thioesterase-like N-terminal HotDog domain-containing protein</fullName>
    </recommendedName>
</protein>
<dbReference type="CDD" id="cd03445">
    <property type="entry name" value="Thioesterase_II_repeat2"/>
    <property type="match status" value="1"/>
</dbReference>
<dbReference type="Proteomes" id="UP001385951">
    <property type="component" value="Unassembled WGS sequence"/>
</dbReference>
<dbReference type="InterPro" id="IPR029069">
    <property type="entry name" value="HotDog_dom_sf"/>
</dbReference>
<dbReference type="GO" id="GO:0009062">
    <property type="term" value="P:fatty acid catabolic process"/>
    <property type="evidence" value="ECO:0007669"/>
    <property type="project" value="TreeGrafter"/>
</dbReference>
<comment type="similarity">
    <text evidence="1">Belongs to the C/M/P thioester hydrolase family.</text>
</comment>
<dbReference type="GO" id="GO:0047617">
    <property type="term" value="F:fatty acyl-CoA hydrolase activity"/>
    <property type="evidence" value="ECO:0007669"/>
    <property type="project" value="InterPro"/>
</dbReference>
<evidence type="ECO:0000256" key="1">
    <source>
        <dbReference type="ARBA" id="ARBA00006538"/>
    </source>
</evidence>
<keyword evidence="5" id="KW-1185">Reference proteome</keyword>
<dbReference type="Gene3D" id="2.40.160.210">
    <property type="entry name" value="Acyl-CoA thioesterase, double hotdog domain"/>
    <property type="match status" value="1"/>
</dbReference>
<dbReference type="Pfam" id="PF13622">
    <property type="entry name" value="4HBT_3"/>
    <property type="match status" value="1"/>
</dbReference>
<organism evidence="4 5">
    <name type="scientific">Cerrena zonata</name>
    <dbReference type="NCBI Taxonomy" id="2478898"/>
    <lineage>
        <taxon>Eukaryota</taxon>
        <taxon>Fungi</taxon>
        <taxon>Dikarya</taxon>
        <taxon>Basidiomycota</taxon>
        <taxon>Agaricomycotina</taxon>
        <taxon>Agaricomycetes</taxon>
        <taxon>Polyporales</taxon>
        <taxon>Cerrenaceae</taxon>
        <taxon>Cerrena</taxon>
    </lineage>
</organism>
<dbReference type="PANTHER" id="PTHR11066:SF34">
    <property type="entry name" value="ACYL-COENZYME A THIOESTERASE 8"/>
    <property type="match status" value="1"/>
</dbReference>
<evidence type="ECO:0000256" key="2">
    <source>
        <dbReference type="ARBA" id="ARBA00022801"/>
    </source>
</evidence>
<dbReference type="InterPro" id="IPR042171">
    <property type="entry name" value="Acyl-CoA_hotdog"/>
</dbReference>
<comment type="caution">
    <text evidence="4">The sequence shown here is derived from an EMBL/GenBank/DDBJ whole genome shotgun (WGS) entry which is preliminary data.</text>
</comment>
<gene>
    <name evidence="4" type="ORF">QCA50_001590</name>
</gene>
<dbReference type="GO" id="GO:0005782">
    <property type="term" value="C:peroxisomal matrix"/>
    <property type="evidence" value="ECO:0007669"/>
    <property type="project" value="TreeGrafter"/>
</dbReference>
<dbReference type="InterPro" id="IPR049449">
    <property type="entry name" value="TesB_ACOT8-like_N"/>
</dbReference>
<dbReference type="InterPro" id="IPR003703">
    <property type="entry name" value="Acyl_CoA_thio"/>
</dbReference>
<dbReference type="AlphaFoldDB" id="A0AAW0GXH8"/>
<evidence type="ECO:0000313" key="5">
    <source>
        <dbReference type="Proteomes" id="UP001385951"/>
    </source>
</evidence>
<sequence length="164" mass="18375">MAEAPSYQVESRNISTAIEVEKLDTNLFRSKSLWIPFRARGVFGGQVISQALVSATGCVDAAYGLHSMHCYFLLSASPAIPILYHVDRVRDGRTYTTRAVRAVQNGRIVFVMLCSFQKPELDQPTYQWAMPLNVPKPEDCQYSYARSARTIANPDVHEEVNTST</sequence>
<feature type="domain" description="Acyl-CoA thioesterase-like N-terminal HotDog" evidence="3">
    <location>
        <begin position="39"/>
        <end position="117"/>
    </location>
</feature>
<evidence type="ECO:0000259" key="3">
    <source>
        <dbReference type="Pfam" id="PF13622"/>
    </source>
</evidence>